<keyword evidence="3" id="KW-1185">Reference proteome</keyword>
<comment type="caution">
    <text evidence="2">The sequence shown here is derived from an EMBL/GenBank/DDBJ whole genome shotgun (WGS) entry which is preliminary data.</text>
</comment>
<evidence type="ECO:0000313" key="2">
    <source>
        <dbReference type="EMBL" id="TKB58277.1"/>
    </source>
</evidence>
<feature type="signal peptide" evidence="1">
    <location>
        <begin position="1"/>
        <end position="23"/>
    </location>
</feature>
<dbReference type="InterPro" id="IPR023614">
    <property type="entry name" value="Porin_dom_sf"/>
</dbReference>
<dbReference type="EMBL" id="SWCJ01000001">
    <property type="protein sequence ID" value="TKB58277.1"/>
    <property type="molecule type" value="Genomic_DNA"/>
</dbReference>
<evidence type="ECO:0008006" key="4">
    <source>
        <dbReference type="Google" id="ProtNLM"/>
    </source>
</evidence>
<feature type="chain" id="PRO_5020772408" description="Porin" evidence="1">
    <location>
        <begin position="24"/>
        <end position="364"/>
    </location>
</feature>
<evidence type="ECO:0000313" key="3">
    <source>
        <dbReference type="Proteomes" id="UP000305675"/>
    </source>
</evidence>
<proteinExistence type="predicted"/>
<reference evidence="2 3" key="1">
    <citation type="submission" date="2019-04" db="EMBL/GenBank/DDBJ databases">
        <authorList>
            <person name="Hwang J.C."/>
        </authorList>
    </citation>
    <scope>NUCLEOTIDE SEQUENCE [LARGE SCALE GENOMIC DNA]</scope>
    <source>
        <strain evidence="2 3">IMCC35002</strain>
    </source>
</reference>
<dbReference type="OrthoDB" id="625456at2"/>
<keyword evidence="1" id="KW-0732">Signal</keyword>
<dbReference type="RefSeq" id="WP_136861425.1">
    <property type="nucleotide sequence ID" value="NZ_SWCJ01000001.1"/>
</dbReference>
<evidence type="ECO:0000256" key="1">
    <source>
        <dbReference type="SAM" id="SignalP"/>
    </source>
</evidence>
<protein>
    <recommendedName>
        <fullName evidence="4">Porin</fullName>
    </recommendedName>
</protein>
<gene>
    <name evidence="2" type="ORF">FCL42_00520</name>
</gene>
<accession>A0A4U1BRI8</accession>
<dbReference type="SUPFAM" id="SSF56935">
    <property type="entry name" value="Porins"/>
    <property type="match status" value="1"/>
</dbReference>
<name>A0A4U1BRI8_9GAMM</name>
<dbReference type="Proteomes" id="UP000305675">
    <property type="component" value="Unassembled WGS sequence"/>
</dbReference>
<dbReference type="Gene3D" id="2.40.160.10">
    <property type="entry name" value="Porin"/>
    <property type="match status" value="1"/>
</dbReference>
<sequence length="364" mass="39897">MNKFKLLGAAVAVQLALLPSAFAAVNGDLALGGFVRANYSLVDYSDSSKDKGGDAAFDAFAVTFDGKIDDIGISVDYRFASGFNYIKRGYGYYDFNDNTQLQLGIVKVPFGKEGFLSNSYWFSTNYYLGFEDNYDTGAKLVWNKDNWHLDFAFIKGAEYGNDTTERYGADIIGAHEEMNQVNARAVYTIPMNDGHLKLGASVEAGQLYFSEAGSEFDGKDDSRYAYATHADLQLGAWNFQAQVTNYKYNTIDGADTLTVGVVGAAYDIAAEAYGYNFNVARAFDMGWGTITVYNDYGLVTPEGKGQDDSMQNVTGVSISRGPIFTYIDYIIGDNMTFAGGPGVGLDNDNTDNESRLNINFGFYF</sequence>
<dbReference type="AlphaFoldDB" id="A0A4U1BRI8"/>
<organism evidence="2 3">
    <name type="scientific">Ferrimonas aestuarii</name>
    <dbReference type="NCBI Taxonomy" id="2569539"/>
    <lineage>
        <taxon>Bacteria</taxon>
        <taxon>Pseudomonadati</taxon>
        <taxon>Pseudomonadota</taxon>
        <taxon>Gammaproteobacteria</taxon>
        <taxon>Alteromonadales</taxon>
        <taxon>Ferrimonadaceae</taxon>
        <taxon>Ferrimonas</taxon>
    </lineage>
</organism>